<feature type="domain" description="Fibronectin type-III" evidence="3">
    <location>
        <begin position="480"/>
        <end position="587"/>
    </location>
</feature>
<dbReference type="PROSITE" id="PS50093">
    <property type="entry name" value="PKD"/>
    <property type="match status" value="1"/>
</dbReference>
<evidence type="ECO:0000259" key="3">
    <source>
        <dbReference type="PROSITE" id="PS50853"/>
    </source>
</evidence>
<evidence type="ECO:0008006" key="6">
    <source>
        <dbReference type="Google" id="ProtNLM"/>
    </source>
</evidence>
<dbReference type="PROSITE" id="PS50853">
    <property type="entry name" value="FN3"/>
    <property type="match status" value="1"/>
</dbReference>
<dbReference type="Gene3D" id="2.60.40.10">
    <property type="entry name" value="Immunoglobulins"/>
    <property type="match status" value="2"/>
</dbReference>
<gene>
    <name evidence="4" type="ORF">HZF10_13295</name>
</gene>
<sequence>MKGKLPLLRWVCFALLFAGASAFAQTTVFNDDFTTSTGTTYTAAAGPIGTSPVWNFSRSGADFGARINGGNLTLTNDASGAYNNYGWGLASANNSSFASPYINVLASNSGTISWSFNMRQNRSNPGGFNTTTYGSAFILAGTSGTTNLAGTGYAVILGNSGTTDPVRFVRYNSGLRNYTTLLSSSTSGLTDFGSQYLSIRVTYTPSTNTWQLFVRNDGTAAFQDPLSGTLTSQGTVVNNTYTATALPILGAYWNGGISSSQTALFDNIRVSVTVPVLASLSPSSRVAGTGAFTLTVTGANFVSGTSVVRWNGSNRTTTFVSSTQLTAAITAADVASSGTASITVANGNGISNALTFTIDPAGVPAISVSTTSLSGFTTVTGTASTAQTYTVSGANLTADVGVAAPANFEVSTNGTTYFNSITLTRTGNVLVGQPVTVYVRLKASAPAGIYSGNIDHTTTGGATKQLAVSGVVQAAQPTTQTTGVTFTNVTSSSFTVNWTNGNGANRMVLIRSGSAVNSAPVDGVSYTAQNTFGGGSEIGMGNYVMYLGSGSSATVNSLSPATTYHVAVYEYNGSGGTENYLTTTPATGNRTTLNAPVGWQIYTANTVNTINFDSTVDGVNLDDFEGDGLAPTPSTGALNSNAWAIAGFSDGSVAFGGTSAEDSDFDSGVSTGGATDGGLYAFETPAGTRALGIQSSTDDFVPGTVTLRFQNQTGAAITSLNLAYKVYVYNDQASSSSFNFSYSADNSTYTAVAGLNVTSPTTAEASPDWKAHYRVVTLTGLNIPNNTYYYLRWTGATVSGSGSFDEFALDDITAIANPTSVFAPFAGTANTLVVQGNATLSSDLTVTGNTTINAGKLDINSRTLTLNGTVTNNVIGGLKGNGTGNITVSGAVSPFLSFDQTTVGTTNAFANITVATSGTNIVTTSNPVVINGQLSVSSGQTFSLGTTALTGTLSSINNNGTITTQNTTSLPLPAGKTWGGTGYVHYNAASSGQTIVPGTYANLRSSSTGGAVAGGDLTVNGILNLPSANPSTTTGSLSMGSFVLTMGGSASNTGAGDVTGVVTRNSITSNVLYTFGHENTSIIFPPVGTLPTSMSLKIAIGAAPSWRTGAINRTYDFIQTGGSGTKAIIKARYLDSELNGNNESKLVDWAYIVSSNTTLEQGRSNYSTSDNFVELTNVNVGLYFTGTFNQVLLTLDESEANVLTWNGSVSNSWTTAANWTPNATPSDNTSVIIPNATTTPNDPLLNPAVLLGSLNIETGGILIAPDNSQFTINNGAGAWINNGTYTPGAGTSRVIFTNLDATIAGTTDFNNVTINAGAGLRPITNNIMRISGELLRNGNLLTGAINNTVEYNGTNQTIASPNGSIPAYNNLIINGTGATFPATLGVTANLTLNQPVNATGTTVSMIGTDTQNIGGTSAATFDNLTINKTAGEVNLLTSASVTGTLTLSSGNLVIGTNNLTLGTNAVAGSFSSTSMIVADSTGEVRRTTTATGSYTFPIGDKTGVAEYTPITVNVTAGSFASAYVGVSVTDAKHPNNFSLGTYLTRYWKVNQSGITGASATITANYTTADIVGTEGDIAAAQLRGTFNQTSNPWTKFSAASANTITATAATLTSGQTSAFTGLKASNPIVDITGYGSFCQNDTVTLMAEVTGGDPTYTYSWSNGLGSQATATPPTASVGTVTYTVTVRDRNGILTTDTADVTVVQSSQGGTVTPNQAVCFGTTPGNLTLSGNVGNVVHWQKSTDAGFTSPINIANTTTVLTGAEIGPLTATTYFRALVQNGTCVETNSSTGIIQVKSSTWNGTAWSDGVPDSTTTAVITGNFTATADLTACTLTVSNNAVVNIPSGFDVNLTGALTVSSGSFTLENNANLIQIDDVDNTGNIIVKRNSSAIMRQDYTLWSSPVASQNLLSFSPQTLTNRFYTYNTSTNQYNTIAAPGTTNFSIGQGYLIRVANNHPTTPTIWAGQFQGVPNNGDFNVTLNNLGAGQRFNAIGNPYPSPISMQEFVADNAANITGTLYFWRKTNNAASPSYCSWTSGGGFVDNGEAEVYDPNGILRTGQGFIVEASASGTSVNFNNGQRSGDNANQFFRSASEIERHRIWLNATNATGAFSQTLVGYITDATLGNDAGIDGKFFNDGAIEFYSVVDAEKFVIQGRPLPFTSTDVVPMGFKVTAAGNYSIALDHVDGLFAQGQDIFLRDNLTGTVHDLNSGAYGFASEIGTFETRFEVVYQNALGNHNPEVTGVNVVAYKDNQQLVVNSSNATMKNIRIYDVAGRFLLEKKDIDASEVRLNPSLANQMLLLHVELEDRDTVIKKISF</sequence>
<comment type="caution">
    <text evidence="4">The sequence shown here is derived from an EMBL/GenBank/DDBJ whole genome shotgun (WGS) entry which is preliminary data.</text>
</comment>
<organism evidence="4 5">
    <name type="scientific">Flavobacterium agri</name>
    <dbReference type="NCBI Taxonomy" id="2743471"/>
    <lineage>
        <taxon>Bacteria</taxon>
        <taxon>Pseudomonadati</taxon>
        <taxon>Bacteroidota</taxon>
        <taxon>Flavobacteriia</taxon>
        <taxon>Flavobacteriales</taxon>
        <taxon>Flavobacteriaceae</taxon>
        <taxon>Flavobacterium</taxon>
    </lineage>
</organism>
<evidence type="ECO:0000256" key="1">
    <source>
        <dbReference type="SAM" id="SignalP"/>
    </source>
</evidence>
<reference evidence="4 5" key="1">
    <citation type="submission" date="2020-07" db="EMBL/GenBank/DDBJ databases">
        <authorList>
            <person name="Sun Q."/>
        </authorList>
    </citation>
    <scope>NUCLEOTIDE SEQUENCE [LARGE SCALE GENOMIC DNA]</scope>
    <source>
        <strain evidence="4 5">MAH-1</strain>
    </source>
</reference>
<dbReference type="InterPro" id="IPR003961">
    <property type="entry name" value="FN3_dom"/>
</dbReference>
<dbReference type="Proteomes" id="UP000535020">
    <property type="component" value="Unassembled WGS sequence"/>
</dbReference>
<dbReference type="SUPFAM" id="SSF81296">
    <property type="entry name" value="E set domains"/>
    <property type="match status" value="1"/>
</dbReference>
<name>A0A7Y9C7X7_9FLAO</name>
<evidence type="ECO:0000313" key="5">
    <source>
        <dbReference type="Proteomes" id="UP000535020"/>
    </source>
</evidence>
<dbReference type="RefSeq" id="WP_176006705.1">
    <property type="nucleotide sequence ID" value="NZ_JABWMI010000014.1"/>
</dbReference>
<keyword evidence="1" id="KW-0732">Signal</keyword>
<evidence type="ECO:0000313" key="4">
    <source>
        <dbReference type="EMBL" id="NYA71898.1"/>
    </source>
</evidence>
<dbReference type="SUPFAM" id="SSF49265">
    <property type="entry name" value="Fibronectin type III"/>
    <property type="match status" value="1"/>
</dbReference>
<dbReference type="EMBL" id="JACBJI010000005">
    <property type="protein sequence ID" value="NYA71898.1"/>
    <property type="molecule type" value="Genomic_DNA"/>
</dbReference>
<accession>A0A7Y9C7X7</accession>
<feature type="signal peptide" evidence="1">
    <location>
        <begin position="1"/>
        <end position="24"/>
    </location>
</feature>
<dbReference type="InterPro" id="IPR036116">
    <property type="entry name" value="FN3_sf"/>
</dbReference>
<dbReference type="InterPro" id="IPR014756">
    <property type="entry name" value="Ig_E-set"/>
</dbReference>
<feature type="chain" id="PRO_5031217309" description="T9SS type A sorting domain-containing protein" evidence="1">
    <location>
        <begin position="25"/>
        <end position="2314"/>
    </location>
</feature>
<protein>
    <recommendedName>
        <fullName evidence="6">T9SS type A sorting domain-containing protein</fullName>
    </recommendedName>
</protein>
<dbReference type="InterPro" id="IPR013783">
    <property type="entry name" value="Ig-like_fold"/>
</dbReference>
<evidence type="ECO:0000259" key="2">
    <source>
        <dbReference type="PROSITE" id="PS50093"/>
    </source>
</evidence>
<feature type="domain" description="PKD" evidence="2">
    <location>
        <begin position="1652"/>
        <end position="1702"/>
    </location>
</feature>
<dbReference type="SMART" id="SM00060">
    <property type="entry name" value="FN3"/>
    <property type="match status" value="1"/>
</dbReference>
<keyword evidence="5" id="KW-1185">Reference proteome</keyword>
<proteinExistence type="predicted"/>
<dbReference type="InterPro" id="IPR000601">
    <property type="entry name" value="PKD_dom"/>
</dbReference>